<dbReference type="OMA" id="YREWISI"/>
<evidence type="ECO:0000259" key="2">
    <source>
        <dbReference type="PROSITE" id="PS50041"/>
    </source>
</evidence>
<gene>
    <name evidence="3" type="primary">Dana\GF15691</name>
    <name evidence="3" type="synonym">dana_GLEANR_16454</name>
    <name evidence="3" type="ORF">GF15691</name>
</gene>
<dbReference type="PhylomeDB" id="B3MNY5"/>
<dbReference type="Proteomes" id="UP000007801">
    <property type="component" value="Unassembled WGS sequence"/>
</dbReference>
<dbReference type="KEGG" id="dan:6498497"/>
<dbReference type="InterPro" id="IPR016186">
    <property type="entry name" value="C-type_lectin-like/link_sf"/>
</dbReference>
<sequence>MFASPMSLTWALFVLVLAASSAEHSDTIESTLDSIIQSVKDLRKDFEMNKMGFKEIGKGFYYIEENEKQSWYTALSTCRRMGAHLATFKSEEELRAVDAELNIRNKGYWIDANDLDREGQFMSWTTGSLSPYLKWKRGEPNNLYNKEHCVDLWDGLMNDDDCSDKRYFICQTGDGI</sequence>
<name>B3MNY5_DROAN</name>
<feature type="signal peptide" evidence="1">
    <location>
        <begin position="1"/>
        <end position="22"/>
    </location>
</feature>
<proteinExistence type="predicted"/>
<dbReference type="SMR" id="B3MNY5"/>
<dbReference type="PROSITE" id="PS50041">
    <property type="entry name" value="C_TYPE_LECTIN_2"/>
    <property type="match status" value="1"/>
</dbReference>
<keyword evidence="4" id="KW-1185">Reference proteome</keyword>
<dbReference type="InterPro" id="IPR001304">
    <property type="entry name" value="C-type_lectin-like"/>
</dbReference>
<evidence type="ECO:0000313" key="3">
    <source>
        <dbReference type="EMBL" id="EDV32172.1"/>
    </source>
</evidence>
<feature type="domain" description="C-type lectin" evidence="2">
    <location>
        <begin position="56"/>
        <end position="171"/>
    </location>
</feature>
<dbReference type="OrthoDB" id="7950296at2759"/>
<dbReference type="Gene3D" id="3.10.100.10">
    <property type="entry name" value="Mannose-Binding Protein A, subunit A"/>
    <property type="match status" value="1"/>
</dbReference>
<dbReference type="CDD" id="cd00037">
    <property type="entry name" value="CLECT"/>
    <property type="match status" value="1"/>
</dbReference>
<dbReference type="SUPFAM" id="SSF56436">
    <property type="entry name" value="C-type lectin-like"/>
    <property type="match status" value="1"/>
</dbReference>
<organism evidence="3 4">
    <name type="scientific">Drosophila ananassae</name>
    <name type="common">Fruit fly</name>
    <dbReference type="NCBI Taxonomy" id="7217"/>
    <lineage>
        <taxon>Eukaryota</taxon>
        <taxon>Metazoa</taxon>
        <taxon>Ecdysozoa</taxon>
        <taxon>Arthropoda</taxon>
        <taxon>Hexapoda</taxon>
        <taxon>Insecta</taxon>
        <taxon>Pterygota</taxon>
        <taxon>Neoptera</taxon>
        <taxon>Endopterygota</taxon>
        <taxon>Diptera</taxon>
        <taxon>Brachycera</taxon>
        <taxon>Muscomorpha</taxon>
        <taxon>Ephydroidea</taxon>
        <taxon>Drosophilidae</taxon>
        <taxon>Drosophila</taxon>
        <taxon>Sophophora</taxon>
    </lineage>
</organism>
<dbReference type="InParanoid" id="B3MNY5"/>
<keyword evidence="1" id="KW-0732">Signal</keyword>
<dbReference type="SMART" id="SM00034">
    <property type="entry name" value="CLECT"/>
    <property type="match status" value="1"/>
</dbReference>
<dbReference type="Pfam" id="PF00059">
    <property type="entry name" value="Lectin_C"/>
    <property type="match status" value="1"/>
</dbReference>
<dbReference type="InterPro" id="IPR050111">
    <property type="entry name" value="C-type_lectin/snaclec_domain"/>
</dbReference>
<accession>B3MNY5</accession>
<evidence type="ECO:0000256" key="1">
    <source>
        <dbReference type="SAM" id="SignalP"/>
    </source>
</evidence>
<evidence type="ECO:0000313" key="4">
    <source>
        <dbReference type="Proteomes" id="UP000007801"/>
    </source>
</evidence>
<dbReference type="AlphaFoldDB" id="B3MNY5"/>
<feature type="chain" id="PRO_5002793393" description="C-type lectin domain-containing protein" evidence="1">
    <location>
        <begin position="23"/>
        <end position="176"/>
    </location>
</feature>
<reference evidence="3 4" key="1">
    <citation type="journal article" date="2007" name="Nature">
        <title>Evolution of genes and genomes on the Drosophila phylogeny.</title>
        <authorList>
            <consortium name="Drosophila 12 Genomes Consortium"/>
            <person name="Clark A.G."/>
            <person name="Eisen M.B."/>
            <person name="Smith D.R."/>
            <person name="Bergman C.M."/>
            <person name="Oliver B."/>
            <person name="Markow T.A."/>
            <person name="Kaufman T.C."/>
            <person name="Kellis M."/>
            <person name="Gelbart W."/>
            <person name="Iyer V.N."/>
            <person name="Pollard D.A."/>
            <person name="Sackton T.B."/>
            <person name="Larracuente A.M."/>
            <person name="Singh N.D."/>
            <person name="Abad J.P."/>
            <person name="Abt D.N."/>
            <person name="Adryan B."/>
            <person name="Aguade M."/>
            <person name="Akashi H."/>
            <person name="Anderson W.W."/>
            <person name="Aquadro C.F."/>
            <person name="Ardell D.H."/>
            <person name="Arguello R."/>
            <person name="Artieri C.G."/>
            <person name="Barbash D.A."/>
            <person name="Barker D."/>
            <person name="Barsanti P."/>
            <person name="Batterham P."/>
            <person name="Batzoglou S."/>
            <person name="Begun D."/>
            <person name="Bhutkar A."/>
            <person name="Blanco E."/>
            <person name="Bosak S.A."/>
            <person name="Bradley R.K."/>
            <person name="Brand A.D."/>
            <person name="Brent M.R."/>
            <person name="Brooks A.N."/>
            <person name="Brown R.H."/>
            <person name="Butlin R.K."/>
            <person name="Caggese C."/>
            <person name="Calvi B.R."/>
            <person name="Bernardo de Carvalho A."/>
            <person name="Caspi A."/>
            <person name="Castrezana S."/>
            <person name="Celniker S.E."/>
            <person name="Chang J.L."/>
            <person name="Chapple C."/>
            <person name="Chatterji S."/>
            <person name="Chinwalla A."/>
            <person name="Civetta A."/>
            <person name="Clifton S.W."/>
            <person name="Comeron J.M."/>
            <person name="Costello J.C."/>
            <person name="Coyne J.A."/>
            <person name="Daub J."/>
            <person name="David R.G."/>
            <person name="Delcher A.L."/>
            <person name="Delehaunty K."/>
            <person name="Do C.B."/>
            <person name="Ebling H."/>
            <person name="Edwards K."/>
            <person name="Eickbush T."/>
            <person name="Evans J.D."/>
            <person name="Filipski A."/>
            <person name="Findeiss S."/>
            <person name="Freyhult E."/>
            <person name="Fulton L."/>
            <person name="Fulton R."/>
            <person name="Garcia A.C."/>
            <person name="Gardiner A."/>
            <person name="Garfield D.A."/>
            <person name="Garvin B.E."/>
            <person name="Gibson G."/>
            <person name="Gilbert D."/>
            <person name="Gnerre S."/>
            <person name="Godfrey J."/>
            <person name="Good R."/>
            <person name="Gotea V."/>
            <person name="Gravely B."/>
            <person name="Greenberg A.J."/>
            <person name="Griffiths-Jones S."/>
            <person name="Gross S."/>
            <person name="Guigo R."/>
            <person name="Gustafson E.A."/>
            <person name="Haerty W."/>
            <person name="Hahn M.W."/>
            <person name="Halligan D.L."/>
            <person name="Halpern A.L."/>
            <person name="Halter G.M."/>
            <person name="Han M.V."/>
            <person name="Heger A."/>
            <person name="Hillier L."/>
            <person name="Hinrichs A.S."/>
            <person name="Holmes I."/>
            <person name="Hoskins R.A."/>
            <person name="Hubisz M.J."/>
            <person name="Hultmark D."/>
            <person name="Huntley M.A."/>
            <person name="Jaffe D.B."/>
            <person name="Jagadeeshan S."/>
            <person name="Jeck W.R."/>
            <person name="Johnson J."/>
            <person name="Jones C.D."/>
            <person name="Jordan W.C."/>
            <person name="Karpen G.H."/>
            <person name="Kataoka E."/>
            <person name="Keightley P.D."/>
            <person name="Kheradpour P."/>
            <person name="Kirkness E.F."/>
            <person name="Koerich L.B."/>
            <person name="Kristiansen K."/>
            <person name="Kudrna D."/>
            <person name="Kulathinal R.J."/>
            <person name="Kumar S."/>
            <person name="Kwok R."/>
            <person name="Lander E."/>
            <person name="Langley C.H."/>
            <person name="Lapoint R."/>
            <person name="Lazzaro B.P."/>
            <person name="Lee S.J."/>
            <person name="Levesque L."/>
            <person name="Li R."/>
            <person name="Lin C.F."/>
            <person name="Lin M.F."/>
            <person name="Lindblad-Toh K."/>
            <person name="Llopart A."/>
            <person name="Long M."/>
            <person name="Low L."/>
            <person name="Lozovsky E."/>
            <person name="Lu J."/>
            <person name="Luo M."/>
            <person name="Machado C.A."/>
            <person name="Makalowski W."/>
            <person name="Marzo M."/>
            <person name="Matsuda M."/>
            <person name="Matzkin L."/>
            <person name="McAllister B."/>
            <person name="McBride C.S."/>
            <person name="McKernan B."/>
            <person name="McKernan K."/>
            <person name="Mendez-Lago M."/>
            <person name="Minx P."/>
            <person name="Mollenhauer M.U."/>
            <person name="Montooth K."/>
            <person name="Mount S.M."/>
            <person name="Mu X."/>
            <person name="Myers E."/>
            <person name="Negre B."/>
            <person name="Newfeld S."/>
            <person name="Nielsen R."/>
            <person name="Noor M.A."/>
            <person name="O'Grady P."/>
            <person name="Pachter L."/>
            <person name="Papaceit M."/>
            <person name="Parisi M.J."/>
            <person name="Parisi M."/>
            <person name="Parts L."/>
            <person name="Pedersen J.S."/>
            <person name="Pesole G."/>
            <person name="Phillippy A.M."/>
            <person name="Ponting C.P."/>
            <person name="Pop M."/>
            <person name="Porcelli D."/>
            <person name="Powell J.R."/>
            <person name="Prohaska S."/>
            <person name="Pruitt K."/>
            <person name="Puig M."/>
            <person name="Quesneville H."/>
            <person name="Ram K.R."/>
            <person name="Rand D."/>
            <person name="Rasmussen M.D."/>
            <person name="Reed L.K."/>
            <person name="Reenan R."/>
            <person name="Reily A."/>
            <person name="Remington K.A."/>
            <person name="Rieger T.T."/>
            <person name="Ritchie M.G."/>
            <person name="Robin C."/>
            <person name="Rogers Y.H."/>
            <person name="Rohde C."/>
            <person name="Rozas J."/>
            <person name="Rubenfield M.J."/>
            <person name="Ruiz A."/>
            <person name="Russo S."/>
            <person name="Salzberg S.L."/>
            <person name="Sanchez-Gracia A."/>
            <person name="Saranga D.J."/>
            <person name="Sato H."/>
            <person name="Schaeffer S.W."/>
            <person name="Schatz M.C."/>
            <person name="Schlenke T."/>
            <person name="Schwartz R."/>
            <person name="Segarra C."/>
            <person name="Singh R.S."/>
            <person name="Sirot L."/>
            <person name="Sirota M."/>
            <person name="Sisneros N.B."/>
            <person name="Smith C.D."/>
            <person name="Smith T.F."/>
            <person name="Spieth J."/>
            <person name="Stage D.E."/>
            <person name="Stark A."/>
            <person name="Stephan W."/>
            <person name="Strausberg R.L."/>
            <person name="Strempel S."/>
            <person name="Sturgill D."/>
            <person name="Sutton G."/>
            <person name="Sutton G.G."/>
            <person name="Tao W."/>
            <person name="Teichmann S."/>
            <person name="Tobari Y.N."/>
            <person name="Tomimura Y."/>
            <person name="Tsolas J.M."/>
            <person name="Valente V.L."/>
            <person name="Venter E."/>
            <person name="Venter J.C."/>
            <person name="Vicario S."/>
            <person name="Vieira F.G."/>
            <person name="Vilella A.J."/>
            <person name="Villasante A."/>
            <person name="Walenz B."/>
            <person name="Wang J."/>
            <person name="Wasserman M."/>
            <person name="Watts T."/>
            <person name="Wilson D."/>
            <person name="Wilson R.K."/>
            <person name="Wing R.A."/>
            <person name="Wolfner M.F."/>
            <person name="Wong A."/>
            <person name="Wong G.K."/>
            <person name="Wu C.I."/>
            <person name="Wu G."/>
            <person name="Yamamoto D."/>
            <person name="Yang H.P."/>
            <person name="Yang S.P."/>
            <person name="Yorke J.A."/>
            <person name="Yoshida K."/>
            <person name="Zdobnov E."/>
            <person name="Zhang P."/>
            <person name="Zhang Y."/>
            <person name="Zimin A.V."/>
            <person name="Baldwin J."/>
            <person name="Abdouelleil A."/>
            <person name="Abdulkadir J."/>
            <person name="Abebe A."/>
            <person name="Abera B."/>
            <person name="Abreu J."/>
            <person name="Acer S.C."/>
            <person name="Aftuck L."/>
            <person name="Alexander A."/>
            <person name="An P."/>
            <person name="Anderson E."/>
            <person name="Anderson S."/>
            <person name="Arachi H."/>
            <person name="Azer M."/>
            <person name="Bachantsang P."/>
            <person name="Barry A."/>
            <person name="Bayul T."/>
            <person name="Berlin A."/>
            <person name="Bessette D."/>
            <person name="Bloom T."/>
            <person name="Blye J."/>
            <person name="Boguslavskiy L."/>
            <person name="Bonnet C."/>
            <person name="Boukhgalter B."/>
            <person name="Bourzgui I."/>
            <person name="Brown A."/>
            <person name="Cahill P."/>
            <person name="Channer S."/>
            <person name="Cheshatsang Y."/>
            <person name="Chuda L."/>
            <person name="Citroen M."/>
            <person name="Collymore A."/>
            <person name="Cooke P."/>
            <person name="Costello M."/>
            <person name="D'Aco K."/>
            <person name="Daza R."/>
            <person name="De Haan G."/>
            <person name="DeGray S."/>
            <person name="DeMaso C."/>
            <person name="Dhargay N."/>
            <person name="Dooley K."/>
            <person name="Dooley E."/>
            <person name="Doricent M."/>
            <person name="Dorje P."/>
            <person name="Dorjee K."/>
            <person name="Dupes A."/>
            <person name="Elong R."/>
            <person name="Falk J."/>
            <person name="Farina A."/>
            <person name="Faro S."/>
            <person name="Ferguson D."/>
            <person name="Fisher S."/>
            <person name="Foley C.D."/>
            <person name="Franke A."/>
            <person name="Friedrich D."/>
            <person name="Gadbois L."/>
            <person name="Gearin G."/>
            <person name="Gearin C.R."/>
            <person name="Giannoukos G."/>
            <person name="Goode T."/>
            <person name="Graham J."/>
            <person name="Grandbois E."/>
            <person name="Grewal S."/>
            <person name="Gyaltsen K."/>
            <person name="Hafez N."/>
            <person name="Hagos B."/>
            <person name="Hall J."/>
            <person name="Henson C."/>
            <person name="Hollinger A."/>
            <person name="Honan T."/>
            <person name="Huard M.D."/>
            <person name="Hughes L."/>
            <person name="Hurhula B."/>
            <person name="Husby M.E."/>
            <person name="Kamat A."/>
            <person name="Kanga B."/>
            <person name="Kashin S."/>
            <person name="Khazanovich D."/>
            <person name="Kisner P."/>
            <person name="Lance K."/>
            <person name="Lara M."/>
            <person name="Lee W."/>
            <person name="Lennon N."/>
            <person name="Letendre F."/>
            <person name="LeVine R."/>
            <person name="Lipovsky A."/>
            <person name="Liu X."/>
            <person name="Liu J."/>
            <person name="Liu S."/>
            <person name="Lokyitsang T."/>
            <person name="Lokyitsang Y."/>
            <person name="Lubonja R."/>
            <person name="Lui A."/>
            <person name="MacDonald P."/>
            <person name="Magnisalis V."/>
            <person name="Maru K."/>
            <person name="Matthews C."/>
            <person name="McCusker W."/>
            <person name="McDonough S."/>
            <person name="Mehta T."/>
            <person name="Meldrim J."/>
            <person name="Meneus L."/>
            <person name="Mihai O."/>
            <person name="Mihalev A."/>
            <person name="Mihova T."/>
            <person name="Mittelman R."/>
            <person name="Mlenga V."/>
            <person name="Montmayeur A."/>
            <person name="Mulrain L."/>
            <person name="Navidi A."/>
            <person name="Naylor J."/>
            <person name="Negash T."/>
            <person name="Nguyen T."/>
            <person name="Nguyen N."/>
            <person name="Nicol R."/>
            <person name="Norbu C."/>
            <person name="Norbu N."/>
            <person name="Novod N."/>
            <person name="O'Neill B."/>
            <person name="Osman S."/>
            <person name="Markiewicz E."/>
            <person name="Oyono O.L."/>
            <person name="Patti C."/>
            <person name="Phunkhang P."/>
            <person name="Pierre F."/>
            <person name="Priest M."/>
            <person name="Raghuraman S."/>
            <person name="Rege F."/>
            <person name="Reyes R."/>
            <person name="Rise C."/>
            <person name="Rogov P."/>
            <person name="Ross K."/>
            <person name="Ryan E."/>
            <person name="Settipalli S."/>
            <person name="Shea T."/>
            <person name="Sherpa N."/>
            <person name="Shi L."/>
            <person name="Shih D."/>
            <person name="Sparrow T."/>
            <person name="Spaulding J."/>
            <person name="Stalker J."/>
            <person name="Stange-Thomann N."/>
            <person name="Stavropoulos S."/>
            <person name="Stone C."/>
            <person name="Strader C."/>
            <person name="Tesfaye S."/>
            <person name="Thomson T."/>
            <person name="Thoulutsang Y."/>
            <person name="Thoulutsang D."/>
            <person name="Topham K."/>
            <person name="Topping I."/>
            <person name="Tsamla T."/>
            <person name="Vassiliev H."/>
            <person name="Vo A."/>
            <person name="Wangchuk T."/>
            <person name="Wangdi T."/>
            <person name="Weiand M."/>
            <person name="Wilkinson J."/>
            <person name="Wilson A."/>
            <person name="Yadav S."/>
            <person name="Young G."/>
            <person name="Yu Q."/>
            <person name="Zembek L."/>
            <person name="Zhong D."/>
            <person name="Zimmer A."/>
            <person name="Zwirko Z."/>
            <person name="Jaffe D.B."/>
            <person name="Alvarez P."/>
            <person name="Brockman W."/>
            <person name="Butler J."/>
            <person name="Chin C."/>
            <person name="Gnerre S."/>
            <person name="Grabherr M."/>
            <person name="Kleber M."/>
            <person name="Mauceli E."/>
            <person name="MacCallum I."/>
        </authorList>
    </citation>
    <scope>NUCLEOTIDE SEQUENCE [LARGE SCALE GENOMIC DNA]</scope>
    <source>
        <strain evidence="4">Tucson 14024-0371.13</strain>
    </source>
</reference>
<dbReference type="PANTHER" id="PTHR22803">
    <property type="entry name" value="MANNOSE, PHOSPHOLIPASE, LECTIN RECEPTOR RELATED"/>
    <property type="match status" value="1"/>
</dbReference>
<dbReference type="eggNOG" id="KOG4297">
    <property type="taxonomic scope" value="Eukaryota"/>
</dbReference>
<dbReference type="EMBL" id="CH902620">
    <property type="protein sequence ID" value="EDV32172.1"/>
    <property type="molecule type" value="Genomic_DNA"/>
</dbReference>
<dbReference type="HOGENOM" id="CLU_049894_13_3_1"/>
<dbReference type="InterPro" id="IPR016187">
    <property type="entry name" value="CTDL_fold"/>
</dbReference>
<protein>
    <recommendedName>
        <fullName evidence="2">C-type lectin domain-containing protein</fullName>
    </recommendedName>
</protein>